<comment type="subcellular location">
    <subcellularLocation>
        <location evidence="1">Membrane</location>
    </subcellularLocation>
</comment>
<proteinExistence type="predicted"/>
<name>A0AAD9GPE3_9STRA</name>
<dbReference type="GO" id="GO:0016020">
    <property type="term" value="C:membrane"/>
    <property type="evidence" value="ECO:0007669"/>
    <property type="project" value="UniProtKB-SubCell"/>
</dbReference>
<evidence type="ECO:0008006" key="8">
    <source>
        <dbReference type="Google" id="ProtNLM"/>
    </source>
</evidence>
<keyword evidence="2 5" id="KW-0812">Transmembrane</keyword>
<dbReference type="Pfam" id="PF00083">
    <property type="entry name" value="Sugar_tr"/>
    <property type="match status" value="1"/>
</dbReference>
<sequence length="73" mass="8266">MQMPAIGFFFAHIGDEWHCMVGFPIVLAGICMLLSLSISVESLAWLLMQSRRGEAKQVITRLYDEELIHTTPD</sequence>
<evidence type="ECO:0000256" key="2">
    <source>
        <dbReference type="ARBA" id="ARBA00022692"/>
    </source>
</evidence>
<evidence type="ECO:0000256" key="4">
    <source>
        <dbReference type="ARBA" id="ARBA00023136"/>
    </source>
</evidence>
<dbReference type="EMBL" id="JASMQC010000010">
    <property type="protein sequence ID" value="KAK1942165.1"/>
    <property type="molecule type" value="Genomic_DNA"/>
</dbReference>
<evidence type="ECO:0000313" key="7">
    <source>
        <dbReference type="Proteomes" id="UP001259832"/>
    </source>
</evidence>
<dbReference type="InterPro" id="IPR005828">
    <property type="entry name" value="MFS_sugar_transport-like"/>
</dbReference>
<organism evidence="6 7">
    <name type="scientific">Phytophthora citrophthora</name>
    <dbReference type="NCBI Taxonomy" id="4793"/>
    <lineage>
        <taxon>Eukaryota</taxon>
        <taxon>Sar</taxon>
        <taxon>Stramenopiles</taxon>
        <taxon>Oomycota</taxon>
        <taxon>Peronosporomycetes</taxon>
        <taxon>Peronosporales</taxon>
        <taxon>Peronosporaceae</taxon>
        <taxon>Phytophthora</taxon>
    </lineage>
</organism>
<dbReference type="GO" id="GO:0022857">
    <property type="term" value="F:transmembrane transporter activity"/>
    <property type="evidence" value="ECO:0007669"/>
    <property type="project" value="InterPro"/>
</dbReference>
<comment type="caution">
    <text evidence="6">The sequence shown here is derived from an EMBL/GenBank/DDBJ whole genome shotgun (WGS) entry which is preliminary data.</text>
</comment>
<reference evidence="6" key="1">
    <citation type="submission" date="2023-08" db="EMBL/GenBank/DDBJ databases">
        <title>Reference Genome Resource for the Citrus Pathogen Phytophthora citrophthora.</title>
        <authorList>
            <person name="Moller H."/>
            <person name="Coetzee B."/>
            <person name="Rose L.J."/>
            <person name="Van Niekerk J.M."/>
        </authorList>
    </citation>
    <scope>NUCLEOTIDE SEQUENCE</scope>
    <source>
        <strain evidence="6">STE-U-9442</strain>
    </source>
</reference>
<evidence type="ECO:0000256" key="1">
    <source>
        <dbReference type="ARBA" id="ARBA00004370"/>
    </source>
</evidence>
<evidence type="ECO:0000256" key="5">
    <source>
        <dbReference type="SAM" id="Phobius"/>
    </source>
</evidence>
<keyword evidence="7" id="KW-1185">Reference proteome</keyword>
<dbReference type="InterPro" id="IPR036259">
    <property type="entry name" value="MFS_trans_sf"/>
</dbReference>
<gene>
    <name evidence="6" type="ORF">P3T76_006487</name>
</gene>
<evidence type="ECO:0000256" key="3">
    <source>
        <dbReference type="ARBA" id="ARBA00022989"/>
    </source>
</evidence>
<keyword evidence="4 5" id="KW-0472">Membrane</keyword>
<evidence type="ECO:0000313" key="6">
    <source>
        <dbReference type="EMBL" id="KAK1942165.1"/>
    </source>
</evidence>
<accession>A0AAD9GPE3</accession>
<keyword evidence="3 5" id="KW-1133">Transmembrane helix</keyword>
<protein>
    <recommendedName>
        <fullName evidence="8">Major facilitator superfamily (MFS) profile domain-containing protein</fullName>
    </recommendedName>
</protein>
<dbReference type="Gene3D" id="1.20.1250.20">
    <property type="entry name" value="MFS general substrate transporter like domains"/>
    <property type="match status" value="1"/>
</dbReference>
<dbReference type="AlphaFoldDB" id="A0AAD9GPE3"/>
<dbReference type="Proteomes" id="UP001259832">
    <property type="component" value="Unassembled WGS sequence"/>
</dbReference>
<feature type="transmembrane region" description="Helical" evidence="5">
    <location>
        <begin position="20"/>
        <end position="47"/>
    </location>
</feature>